<keyword evidence="1" id="KW-0732">Signal</keyword>
<dbReference type="OMA" id="DRCCKSH"/>
<name>A0A194YM70_SORBI</name>
<dbReference type="EMBL" id="CM000763">
    <property type="protein sequence ID" value="KXG29309.1"/>
    <property type="molecule type" value="Genomic_DNA"/>
</dbReference>
<accession>A0A194YM70</accession>
<reference evidence="2 3" key="1">
    <citation type="journal article" date="2009" name="Nature">
        <title>The Sorghum bicolor genome and the diversification of grasses.</title>
        <authorList>
            <person name="Paterson A.H."/>
            <person name="Bowers J.E."/>
            <person name="Bruggmann R."/>
            <person name="Dubchak I."/>
            <person name="Grimwood J."/>
            <person name="Gundlach H."/>
            <person name="Haberer G."/>
            <person name="Hellsten U."/>
            <person name="Mitros T."/>
            <person name="Poliakov A."/>
            <person name="Schmutz J."/>
            <person name="Spannagl M."/>
            <person name="Tang H."/>
            <person name="Wang X."/>
            <person name="Wicker T."/>
            <person name="Bharti A.K."/>
            <person name="Chapman J."/>
            <person name="Feltus F.A."/>
            <person name="Gowik U."/>
            <person name="Grigoriev I.V."/>
            <person name="Lyons E."/>
            <person name="Maher C.A."/>
            <person name="Martis M."/>
            <person name="Narechania A."/>
            <person name="Otillar R.P."/>
            <person name="Penning B.W."/>
            <person name="Salamov A.A."/>
            <person name="Wang Y."/>
            <person name="Zhang L."/>
            <person name="Carpita N.C."/>
            <person name="Freeling M."/>
            <person name="Gingle A.R."/>
            <person name="Hash C.T."/>
            <person name="Keller B."/>
            <person name="Klein P."/>
            <person name="Kresovich S."/>
            <person name="McCann M.C."/>
            <person name="Ming R."/>
            <person name="Peterson D.G."/>
            <person name="Mehboob-ur-Rahman"/>
            <person name="Ware D."/>
            <person name="Westhoff P."/>
            <person name="Mayer K.F."/>
            <person name="Messing J."/>
            <person name="Rokhsar D.S."/>
        </authorList>
    </citation>
    <scope>NUCLEOTIDE SEQUENCE [LARGE SCALE GENOMIC DNA]</scope>
    <source>
        <strain evidence="3">cv. BTx623</strain>
    </source>
</reference>
<feature type="chain" id="PRO_5008268849" description="Knottin scorpion toxin-like domain-containing protein" evidence="1">
    <location>
        <begin position="31"/>
        <end position="91"/>
    </location>
</feature>
<evidence type="ECO:0000313" key="2">
    <source>
        <dbReference type="EMBL" id="KXG29309.1"/>
    </source>
</evidence>
<evidence type="ECO:0000313" key="3">
    <source>
        <dbReference type="Proteomes" id="UP000000768"/>
    </source>
</evidence>
<gene>
    <name evidence="2" type="ORF">SORBI_3004G015100</name>
</gene>
<evidence type="ECO:0000256" key="1">
    <source>
        <dbReference type="SAM" id="SignalP"/>
    </source>
</evidence>
<protein>
    <recommendedName>
        <fullName evidence="4">Knottin scorpion toxin-like domain-containing protein</fullName>
    </recommendedName>
</protein>
<proteinExistence type="predicted"/>
<dbReference type="AlphaFoldDB" id="A0A194YM70"/>
<reference evidence="3" key="2">
    <citation type="journal article" date="2018" name="Plant J.">
        <title>The Sorghum bicolor reference genome: improved assembly, gene annotations, a transcriptome atlas, and signatures of genome organization.</title>
        <authorList>
            <person name="McCormick R.F."/>
            <person name="Truong S.K."/>
            <person name="Sreedasyam A."/>
            <person name="Jenkins J."/>
            <person name="Shu S."/>
            <person name="Sims D."/>
            <person name="Kennedy M."/>
            <person name="Amirebrahimi M."/>
            <person name="Weers B.D."/>
            <person name="McKinley B."/>
            <person name="Mattison A."/>
            <person name="Morishige D.T."/>
            <person name="Grimwood J."/>
            <person name="Schmutz J."/>
            <person name="Mullet J.E."/>
        </authorList>
    </citation>
    <scope>NUCLEOTIDE SEQUENCE [LARGE SCALE GENOMIC DNA]</scope>
    <source>
        <strain evidence="3">cv. BTx623</strain>
    </source>
</reference>
<sequence>MMRTNTTMKMQKILIFPLIVLLMLSSVLVASRYVSEVEGNKDNVRGFFSCRVDANCLFFNCLKSGACDRCCKSHGWVRGKCKALDCTCCVN</sequence>
<organism evidence="2 3">
    <name type="scientific">Sorghum bicolor</name>
    <name type="common">Sorghum</name>
    <name type="synonym">Sorghum vulgare</name>
    <dbReference type="NCBI Taxonomy" id="4558"/>
    <lineage>
        <taxon>Eukaryota</taxon>
        <taxon>Viridiplantae</taxon>
        <taxon>Streptophyta</taxon>
        <taxon>Embryophyta</taxon>
        <taxon>Tracheophyta</taxon>
        <taxon>Spermatophyta</taxon>
        <taxon>Magnoliopsida</taxon>
        <taxon>Liliopsida</taxon>
        <taxon>Poales</taxon>
        <taxon>Poaceae</taxon>
        <taxon>PACMAD clade</taxon>
        <taxon>Panicoideae</taxon>
        <taxon>Andropogonodae</taxon>
        <taxon>Andropogoneae</taxon>
        <taxon>Sorghinae</taxon>
        <taxon>Sorghum</taxon>
    </lineage>
</organism>
<dbReference type="InParanoid" id="A0A194YM70"/>
<feature type="signal peptide" evidence="1">
    <location>
        <begin position="1"/>
        <end position="30"/>
    </location>
</feature>
<dbReference type="Gramene" id="KXG29309">
    <property type="protein sequence ID" value="KXG29309"/>
    <property type="gene ID" value="SORBI_3004G015100"/>
</dbReference>
<keyword evidence="3" id="KW-1185">Reference proteome</keyword>
<evidence type="ECO:0008006" key="4">
    <source>
        <dbReference type="Google" id="ProtNLM"/>
    </source>
</evidence>
<dbReference type="Proteomes" id="UP000000768">
    <property type="component" value="Chromosome 4"/>
</dbReference>